<evidence type="ECO:0000256" key="2">
    <source>
        <dbReference type="SAM" id="Phobius"/>
    </source>
</evidence>
<feature type="compositionally biased region" description="Polar residues" evidence="1">
    <location>
        <begin position="64"/>
        <end position="80"/>
    </location>
</feature>
<feature type="compositionally biased region" description="Low complexity" evidence="1">
    <location>
        <begin position="81"/>
        <end position="129"/>
    </location>
</feature>
<feature type="transmembrane region" description="Helical" evidence="2">
    <location>
        <begin position="12"/>
        <end position="34"/>
    </location>
</feature>
<geneLocation type="plasmid" evidence="3 5">
    <name>unnamed2</name>
</geneLocation>
<organism evidence="3 5">
    <name type="scientific">Alicyclobacillus dauci</name>
    <dbReference type="NCBI Taxonomy" id="1475485"/>
    <lineage>
        <taxon>Bacteria</taxon>
        <taxon>Bacillati</taxon>
        <taxon>Bacillota</taxon>
        <taxon>Bacilli</taxon>
        <taxon>Bacillales</taxon>
        <taxon>Alicyclobacillaceae</taxon>
        <taxon>Alicyclobacillus</taxon>
    </lineage>
</organism>
<name>A0ABY6Z9T5_9BACL</name>
<dbReference type="EMBL" id="CP104066">
    <property type="protein sequence ID" value="WAH39475.1"/>
    <property type="molecule type" value="Genomic_DNA"/>
</dbReference>
<keyword evidence="2" id="KW-0812">Transmembrane</keyword>
<evidence type="ECO:0000313" key="3">
    <source>
        <dbReference type="EMBL" id="WAH39475.1"/>
    </source>
</evidence>
<proteinExistence type="predicted"/>
<keyword evidence="5" id="KW-1185">Reference proteome</keyword>
<reference evidence="3" key="1">
    <citation type="submission" date="2022-08" db="EMBL/GenBank/DDBJ databases">
        <title>Alicyclobacillus dauci DSM2870, complete genome.</title>
        <authorList>
            <person name="Wang Q."/>
            <person name="Cai R."/>
            <person name="Wang Z."/>
        </authorList>
    </citation>
    <scope>NUCLEOTIDE SEQUENCE</scope>
    <source>
        <strain evidence="3">DSM 28700</strain>
        <plasmid evidence="3">unnamed2</plasmid>
    </source>
</reference>
<feature type="region of interest" description="Disordered" evidence="1">
    <location>
        <begin position="64"/>
        <end position="129"/>
    </location>
</feature>
<keyword evidence="2" id="KW-0472">Membrane</keyword>
<evidence type="ECO:0000256" key="1">
    <source>
        <dbReference type="SAM" id="MobiDB-lite"/>
    </source>
</evidence>
<accession>A0ABY6Z9T5</accession>
<keyword evidence="2" id="KW-1133">Transmembrane helix</keyword>
<dbReference type="Proteomes" id="UP001164803">
    <property type="component" value="Plasmid unnamed2"/>
</dbReference>
<protein>
    <submittedName>
        <fullName evidence="3">Uncharacterized protein</fullName>
    </submittedName>
</protein>
<evidence type="ECO:0000313" key="4">
    <source>
        <dbReference type="EMBL" id="WAH39535.1"/>
    </source>
</evidence>
<gene>
    <name evidence="4" type="ORF">NZD86_23900</name>
    <name evidence="3" type="ORF">NZD86_24200</name>
</gene>
<evidence type="ECO:0000313" key="5">
    <source>
        <dbReference type="Proteomes" id="UP001164803"/>
    </source>
</evidence>
<feature type="transmembrane region" description="Helical" evidence="2">
    <location>
        <begin position="46"/>
        <end position="65"/>
    </location>
</feature>
<dbReference type="RefSeq" id="WP_268047119.1">
    <property type="nucleotide sequence ID" value="NZ_CP104066.1"/>
</dbReference>
<keyword evidence="3" id="KW-0614">Plasmid</keyword>
<dbReference type="EMBL" id="CP104066">
    <property type="protein sequence ID" value="WAH39535.1"/>
    <property type="molecule type" value="Genomic_DNA"/>
</dbReference>
<sequence>MMGMGDKVSDLFGILSFLSFVSLILGLIKPSLVLHWGNHRTRGRAALTYIGAIVVFAILSGVTSGNSKPTTPASAPATNDTSGSSNTTSTVVSNGSSSSNTTVTTSKPKATTKKSAPATTSTPKSTSTPDATAQLAFLSSFPALDSSGSISVSQQSTDYVSQHPQWFPAASGDSSYSKAINHALTIPMIMKDPSSYATTLYQNTGTVTEIHQYHNPDYAMVQVVVDSGSEAGAEAIVMYEGSTGSIVQNSQVQFVGLPVTEWDFSNVSGGTTQSVLFDGVSLKQLS</sequence>